<feature type="compositionally biased region" description="Low complexity" evidence="1">
    <location>
        <begin position="1"/>
        <end position="17"/>
    </location>
</feature>
<feature type="region of interest" description="Disordered" evidence="1">
    <location>
        <begin position="44"/>
        <end position="68"/>
    </location>
</feature>
<feature type="compositionally biased region" description="Pro residues" evidence="1">
    <location>
        <begin position="22"/>
        <end position="32"/>
    </location>
</feature>
<reference evidence="2 3" key="2">
    <citation type="journal article" date="2013" name="Plant Cell Physiol.">
        <title>Rice Annotation Project Database (RAP-DB): an integrative and interactive database for rice genomics.</title>
        <authorList>
            <person name="Sakai H."/>
            <person name="Lee S.S."/>
            <person name="Tanaka T."/>
            <person name="Numa H."/>
            <person name="Kim J."/>
            <person name="Kawahara Y."/>
            <person name="Wakimoto H."/>
            <person name="Yang C.C."/>
            <person name="Iwamoto M."/>
            <person name="Abe T."/>
            <person name="Yamada Y."/>
            <person name="Muto A."/>
            <person name="Inokuchi H."/>
            <person name="Ikemura T."/>
            <person name="Matsumoto T."/>
            <person name="Sasaki T."/>
            <person name="Itoh T."/>
        </authorList>
    </citation>
    <scope>NUCLEOTIDE SEQUENCE [LARGE SCALE GENOMIC DNA]</scope>
    <source>
        <strain evidence="3">cv. Nipponbare</strain>
    </source>
</reference>
<dbReference type="InParanoid" id="A0A0P0WXR6"/>
<evidence type="ECO:0000256" key="1">
    <source>
        <dbReference type="SAM" id="MobiDB-lite"/>
    </source>
</evidence>
<proteinExistence type="predicted"/>
<keyword evidence="3" id="KW-1185">Reference proteome</keyword>
<dbReference type="Proteomes" id="UP000059680">
    <property type="component" value="Chromosome 6"/>
</dbReference>
<feature type="non-terminal residue" evidence="2">
    <location>
        <position position="1"/>
    </location>
</feature>
<dbReference type="AlphaFoldDB" id="A0A0P0WXR6"/>
<evidence type="ECO:0000313" key="3">
    <source>
        <dbReference type="Proteomes" id="UP000059680"/>
    </source>
</evidence>
<dbReference type="PaxDb" id="39947-A0A0P0WXR6"/>
<feature type="region of interest" description="Disordered" evidence="1">
    <location>
        <begin position="1"/>
        <end position="32"/>
    </location>
</feature>
<accession>A0A0P0WXR6</accession>
<reference evidence="2 3" key="3">
    <citation type="journal article" date="2013" name="Rice">
        <title>Improvement of the Oryza sativa Nipponbare reference genome using next generation sequence and optical map data.</title>
        <authorList>
            <person name="Kawahara Y."/>
            <person name="de la Bastide M."/>
            <person name="Hamilton J.P."/>
            <person name="Kanamori H."/>
            <person name="McCombie W.R."/>
            <person name="Ouyang S."/>
            <person name="Schwartz D.C."/>
            <person name="Tanaka T."/>
            <person name="Wu J."/>
            <person name="Zhou S."/>
            <person name="Childs K.L."/>
            <person name="Davidson R.M."/>
            <person name="Lin H."/>
            <person name="Quesada-Ocampo L."/>
            <person name="Vaillancourt B."/>
            <person name="Sakai H."/>
            <person name="Lee S.S."/>
            <person name="Kim J."/>
            <person name="Numa H."/>
            <person name="Itoh T."/>
            <person name="Buell C.R."/>
            <person name="Matsumoto T."/>
        </authorList>
    </citation>
    <scope>NUCLEOTIDE SEQUENCE [LARGE SCALE GENOMIC DNA]</scope>
    <source>
        <strain evidence="3">cv. Nipponbare</strain>
    </source>
</reference>
<reference evidence="3" key="1">
    <citation type="journal article" date="2005" name="Nature">
        <title>The map-based sequence of the rice genome.</title>
        <authorList>
            <consortium name="International rice genome sequencing project (IRGSP)"/>
            <person name="Matsumoto T."/>
            <person name="Wu J."/>
            <person name="Kanamori H."/>
            <person name="Katayose Y."/>
            <person name="Fujisawa M."/>
            <person name="Namiki N."/>
            <person name="Mizuno H."/>
            <person name="Yamamoto K."/>
            <person name="Antonio B.A."/>
            <person name="Baba T."/>
            <person name="Sakata K."/>
            <person name="Nagamura Y."/>
            <person name="Aoki H."/>
            <person name="Arikawa K."/>
            <person name="Arita K."/>
            <person name="Bito T."/>
            <person name="Chiden Y."/>
            <person name="Fujitsuka N."/>
            <person name="Fukunaka R."/>
            <person name="Hamada M."/>
            <person name="Harada C."/>
            <person name="Hayashi A."/>
            <person name="Hijishita S."/>
            <person name="Honda M."/>
            <person name="Hosokawa S."/>
            <person name="Ichikawa Y."/>
            <person name="Idonuma A."/>
            <person name="Iijima M."/>
            <person name="Ikeda M."/>
            <person name="Ikeno M."/>
            <person name="Ito K."/>
            <person name="Ito S."/>
            <person name="Ito T."/>
            <person name="Ito Y."/>
            <person name="Ito Y."/>
            <person name="Iwabuchi A."/>
            <person name="Kamiya K."/>
            <person name="Karasawa W."/>
            <person name="Kurita K."/>
            <person name="Katagiri S."/>
            <person name="Kikuta A."/>
            <person name="Kobayashi H."/>
            <person name="Kobayashi N."/>
            <person name="Machita K."/>
            <person name="Maehara T."/>
            <person name="Masukawa M."/>
            <person name="Mizubayashi T."/>
            <person name="Mukai Y."/>
            <person name="Nagasaki H."/>
            <person name="Nagata Y."/>
            <person name="Naito S."/>
            <person name="Nakashima M."/>
            <person name="Nakama Y."/>
            <person name="Nakamichi Y."/>
            <person name="Nakamura M."/>
            <person name="Meguro A."/>
            <person name="Negishi M."/>
            <person name="Ohta I."/>
            <person name="Ohta T."/>
            <person name="Okamoto M."/>
            <person name="Ono N."/>
            <person name="Saji S."/>
            <person name="Sakaguchi M."/>
            <person name="Sakai K."/>
            <person name="Shibata M."/>
            <person name="Shimokawa T."/>
            <person name="Song J."/>
            <person name="Takazaki Y."/>
            <person name="Terasawa K."/>
            <person name="Tsugane M."/>
            <person name="Tsuji K."/>
            <person name="Ueda S."/>
            <person name="Waki K."/>
            <person name="Yamagata H."/>
            <person name="Yamamoto M."/>
            <person name="Yamamoto S."/>
            <person name="Yamane H."/>
            <person name="Yoshiki S."/>
            <person name="Yoshihara R."/>
            <person name="Yukawa K."/>
            <person name="Zhong H."/>
            <person name="Yano M."/>
            <person name="Yuan Q."/>
            <person name="Ouyang S."/>
            <person name="Liu J."/>
            <person name="Jones K.M."/>
            <person name="Gansberger K."/>
            <person name="Moffat K."/>
            <person name="Hill J."/>
            <person name="Bera J."/>
            <person name="Fadrosh D."/>
            <person name="Jin S."/>
            <person name="Johri S."/>
            <person name="Kim M."/>
            <person name="Overton L."/>
            <person name="Reardon M."/>
            <person name="Tsitrin T."/>
            <person name="Vuong H."/>
            <person name="Weaver B."/>
            <person name="Ciecko A."/>
            <person name="Tallon L."/>
            <person name="Jackson J."/>
            <person name="Pai G."/>
            <person name="Aken S.V."/>
            <person name="Utterback T."/>
            <person name="Reidmuller S."/>
            <person name="Feldblyum T."/>
            <person name="Hsiao J."/>
            <person name="Zismann V."/>
            <person name="Iobst S."/>
            <person name="de Vazeille A.R."/>
            <person name="Buell C.R."/>
            <person name="Ying K."/>
            <person name="Li Y."/>
            <person name="Lu T."/>
            <person name="Huang Y."/>
            <person name="Zhao Q."/>
            <person name="Feng Q."/>
            <person name="Zhang L."/>
            <person name="Zhu J."/>
            <person name="Weng Q."/>
            <person name="Mu J."/>
            <person name="Lu Y."/>
            <person name="Fan D."/>
            <person name="Liu Y."/>
            <person name="Guan J."/>
            <person name="Zhang Y."/>
            <person name="Yu S."/>
            <person name="Liu X."/>
            <person name="Zhang Y."/>
            <person name="Hong G."/>
            <person name="Han B."/>
            <person name="Choisne N."/>
            <person name="Demange N."/>
            <person name="Orjeda G."/>
            <person name="Samain S."/>
            <person name="Cattolico L."/>
            <person name="Pelletier E."/>
            <person name="Couloux A."/>
            <person name="Segurens B."/>
            <person name="Wincker P."/>
            <person name="D'Hont A."/>
            <person name="Scarpelli C."/>
            <person name="Weissenbach J."/>
            <person name="Salanoubat M."/>
            <person name="Quetier F."/>
            <person name="Yu Y."/>
            <person name="Kim H.R."/>
            <person name="Rambo T."/>
            <person name="Currie J."/>
            <person name="Collura K."/>
            <person name="Luo M."/>
            <person name="Yang T."/>
            <person name="Ammiraju J.S.S."/>
            <person name="Engler F."/>
            <person name="Soderlund C."/>
            <person name="Wing R.A."/>
            <person name="Palmer L.E."/>
            <person name="de la Bastide M."/>
            <person name="Spiegel L."/>
            <person name="Nascimento L."/>
            <person name="Zutavern T."/>
            <person name="O'Shaughnessy A."/>
            <person name="Dike S."/>
            <person name="Dedhia N."/>
            <person name="Preston R."/>
            <person name="Balija V."/>
            <person name="McCombie W.R."/>
            <person name="Chow T."/>
            <person name="Chen H."/>
            <person name="Chung M."/>
            <person name="Chen C."/>
            <person name="Shaw J."/>
            <person name="Wu H."/>
            <person name="Hsiao K."/>
            <person name="Chao Y."/>
            <person name="Chu M."/>
            <person name="Cheng C."/>
            <person name="Hour A."/>
            <person name="Lee P."/>
            <person name="Lin S."/>
            <person name="Lin Y."/>
            <person name="Liou J."/>
            <person name="Liu S."/>
            <person name="Hsing Y."/>
            <person name="Raghuvanshi S."/>
            <person name="Mohanty A."/>
            <person name="Bharti A.K."/>
            <person name="Gaur A."/>
            <person name="Gupta V."/>
            <person name="Kumar D."/>
            <person name="Ravi V."/>
            <person name="Vij S."/>
            <person name="Kapur A."/>
            <person name="Khurana P."/>
            <person name="Khurana P."/>
            <person name="Khurana J.P."/>
            <person name="Tyagi A.K."/>
            <person name="Gaikwad K."/>
            <person name="Singh A."/>
            <person name="Dalal V."/>
            <person name="Srivastava S."/>
            <person name="Dixit A."/>
            <person name="Pal A.K."/>
            <person name="Ghazi I.A."/>
            <person name="Yadav M."/>
            <person name="Pandit A."/>
            <person name="Bhargava A."/>
            <person name="Sureshbabu K."/>
            <person name="Batra K."/>
            <person name="Sharma T.R."/>
            <person name="Mohapatra T."/>
            <person name="Singh N.K."/>
            <person name="Messing J."/>
            <person name="Nelson A.B."/>
            <person name="Fuks G."/>
            <person name="Kavchok S."/>
            <person name="Keizer G."/>
            <person name="Linton E."/>
            <person name="Llaca V."/>
            <person name="Song R."/>
            <person name="Tanyolac B."/>
            <person name="Young S."/>
            <person name="Ho-Il K."/>
            <person name="Hahn J.H."/>
            <person name="Sangsakoo G."/>
            <person name="Vanavichit A."/>
            <person name="de Mattos Luiz.A.T."/>
            <person name="Zimmer P.D."/>
            <person name="Malone G."/>
            <person name="Dellagostin O."/>
            <person name="de Oliveira A.C."/>
            <person name="Bevan M."/>
            <person name="Bancroft I."/>
            <person name="Minx P."/>
            <person name="Cordum H."/>
            <person name="Wilson R."/>
            <person name="Cheng Z."/>
            <person name="Jin W."/>
            <person name="Jiang J."/>
            <person name="Leong S.A."/>
            <person name="Iwama H."/>
            <person name="Gojobori T."/>
            <person name="Itoh T."/>
            <person name="Niimura Y."/>
            <person name="Fujii Y."/>
            <person name="Habara T."/>
            <person name="Sakai H."/>
            <person name="Sato Y."/>
            <person name="Wilson G."/>
            <person name="Kumar K."/>
            <person name="McCouch S."/>
            <person name="Juretic N."/>
            <person name="Hoen D."/>
            <person name="Wright S."/>
            <person name="Bruskiewich R."/>
            <person name="Bureau T."/>
            <person name="Miyao A."/>
            <person name="Hirochika H."/>
            <person name="Nishikawa T."/>
            <person name="Kadowaki K."/>
            <person name="Sugiura M."/>
            <person name="Burr B."/>
            <person name="Sasaki T."/>
        </authorList>
    </citation>
    <scope>NUCLEOTIDE SEQUENCE [LARGE SCALE GENOMIC DNA]</scope>
    <source>
        <strain evidence="3">cv. Nipponbare</strain>
    </source>
</reference>
<name>A0A0P0WXR6_ORYSJ</name>
<dbReference type="EMBL" id="AP014962">
    <property type="protein sequence ID" value="BAS98118.1"/>
    <property type="molecule type" value="Genomic_DNA"/>
</dbReference>
<evidence type="ECO:0000313" key="2">
    <source>
        <dbReference type="EMBL" id="BAS98118.1"/>
    </source>
</evidence>
<dbReference type="Gramene" id="Os06t0539250-01">
    <property type="protein sequence ID" value="Os06t0539250-01"/>
    <property type="gene ID" value="Os06g0539250"/>
</dbReference>
<protein>
    <submittedName>
        <fullName evidence="2">Os06g0539250 protein</fullName>
    </submittedName>
</protein>
<sequence>GERQKSPSPRAARGPPAKFHAPSPPICRRPPPQYKIALAEGGKGAACKIPCPPRRPFAGGPPHSIKSP</sequence>
<gene>
    <name evidence="2" type="ordered locus">Os06g0539250</name>
    <name evidence="2" type="ORF">OSNPB_060539250</name>
</gene>
<organism evidence="2 3">
    <name type="scientific">Oryza sativa subsp. japonica</name>
    <name type="common">Rice</name>
    <dbReference type="NCBI Taxonomy" id="39947"/>
    <lineage>
        <taxon>Eukaryota</taxon>
        <taxon>Viridiplantae</taxon>
        <taxon>Streptophyta</taxon>
        <taxon>Embryophyta</taxon>
        <taxon>Tracheophyta</taxon>
        <taxon>Spermatophyta</taxon>
        <taxon>Magnoliopsida</taxon>
        <taxon>Liliopsida</taxon>
        <taxon>Poales</taxon>
        <taxon>Poaceae</taxon>
        <taxon>BOP clade</taxon>
        <taxon>Oryzoideae</taxon>
        <taxon>Oryzeae</taxon>
        <taxon>Oryzinae</taxon>
        <taxon>Oryza</taxon>
        <taxon>Oryza sativa</taxon>
    </lineage>
</organism>